<accession>A0A9Q1FIS5</accession>
<protein>
    <submittedName>
        <fullName evidence="1">Uncharacterized protein</fullName>
    </submittedName>
</protein>
<name>A0A9Q1FIS5_SYNKA</name>
<reference evidence="1" key="1">
    <citation type="journal article" date="2023" name="Science">
        <title>Genome structures resolve the early diversification of teleost fishes.</title>
        <authorList>
            <person name="Parey E."/>
            <person name="Louis A."/>
            <person name="Montfort J."/>
            <person name="Bouchez O."/>
            <person name="Roques C."/>
            <person name="Iampietro C."/>
            <person name="Lluch J."/>
            <person name="Castinel A."/>
            <person name="Donnadieu C."/>
            <person name="Desvignes T."/>
            <person name="Floi Bucao C."/>
            <person name="Jouanno E."/>
            <person name="Wen M."/>
            <person name="Mejri S."/>
            <person name="Dirks R."/>
            <person name="Jansen H."/>
            <person name="Henkel C."/>
            <person name="Chen W.J."/>
            <person name="Zahm M."/>
            <person name="Cabau C."/>
            <person name="Klopp C."/>
            <person name="Thompson A.W."/>
            <person name="Robinson-Rechavi M."/>
            <person name="Braasch I."/>
            <person name="Lecointre G."/>
            <person name="Bobe J."/>
            <person name="Postlethwait J.H."/>
            <person name="Berthelot C."/>
            <person name="Roest Crollius H."/>
            <person name="Guiguen Y."/>
        </authorList>
    </citation>
    <scope>NUCLEOTIDE SEQUENCE</scope>
    <source>
        <strain evidence="1">WJC10195</strain>
    </source>
</reference>
<dbReference type="AlphaFoldDB" id="A0A9Q1FIS5"/>
<evidence type="ECO:0000313" key="1">
    <source>
        <dbReference type="EMBL" id="KAJ8359472.1"/>
    </source>
</evidence>
<gene>
    <name evidence="1" type="ORF">SKAU_G00159970</name>
</gene>
<proteinExistence type="predicted"/>
<dbReference type="EMBL" id="JAINUF010000005">
    <property type="protein sequence ID" value="KAJ8359472.1"/>
    <property type="molecule type" value="Genomic_DNA"/>
</dbReference>
<organism evidence="1 2">
    <name type="scientific">Synaphobranchus kaupii</name>
    <name type="common">Kaup's arrowtooth eel</name>
    <dbReference type="NCBI Taxonomy" id="118154"/>
    <lineage>
        <taxon>Eukaryota</taxon>
        <taxon>Metazoa</taxon>
        <taxon>Chordata</taxon>
        <taxon>Craniata</taxon>
        <taxon>Vertebrata</taxon>
        <taxon>Euteleostomi</taxon>
        <taxon>Actinopterygii</taxon>
        <taxon>Neopterygii</taxon>
        <taxon>Teleostei</taxon>
        <taxon>Anguilliformes</taxon>
        <taxon>Synaphobranchidae</taxon>
        <taxon>Synaphobranchus</taxon>
    </lineage>
</organism>
<evidence type="ECO:0000313" key="2">
    <source>
        <dbReference type="Proteomes" id="UP001152622"/>
    </source>
</evidence>
<keyword evidence="2" id="KW-1185">Reference proteome</keyword>
<comment type="caution">
    <text evidence="1">The sequence shown here is derived from an EMBL/GenBank/DDBJ whole genome shotgun (WGS) entry which is preliminary data.</text>
</comment>
<sequence>MIYVCSNHAGCAVHPAALLAVPSVTLKRLAGVELVTLQCRPRSGVQALQSSSWAERRVLASADTVLEAGSAPQQTPVREPLSLP</sequence>
<dbReference type="Proteomes" id="UP001152622">
    <property type="component" value="Chromosome 5"/>
</dbReference>